<accession>A0ACB6QMD7</accession>
<organism evidence="1 2">
    <name type="scientific">Lindgomyces ingoldianus</name>
    <dbReference type="NCBI Taxonomy" id="673940"/>
    <lineage>
        <taxon>Eukaryota</taxon>
        <taxon>Fungi</taxon>
        <taxon>Dikarya</taxon>
        <taxon>Ascomycota</taxon>
        <taxon>Pezizomycotina</taxon>
        <taxon>Dothideomycetes</taxon>
        <taxon>Pleosporomycetidae</taxon>
        <taxon>Pleosporales</taxon>
        <taxon>Lindgomycetaceae</taxon>
        <taxon>Lindgomyces</taxon>
    </lineage>
</organism>
<protein>
    <submittedName>
        <fullName evidence="1">Galacturan 1,4-alpha-galacturonidase C</fullName>
    </submittedName>
</protein>
<evidence type="ECO:0000313" key="2">
    <source>
        <dbReference type="Proteomes" id="UP000799755"/>
    </source>
</evidence>
<sequence>MLAKTRFLFNCCDDVPKRLCWARGIRREWARDNIDGRRIIVRLVVANLKQRRGGDVIAFRNTCTVKANGGQKDDVPNILKAFEECGKSGTIVFPEDQNYWIAQRLNPIVNDVEIEWRGQWTFSDNLTYWRQNSFLIPFQNHRAGFILTGTRIRINGHSTGSIHGNGDVWYTAEAGKTQEGRPMPFVFWNVSSVSVSNLAIKDPQLWAINIMNGTNMSFENMLVNATATKAPYGANWVQNTDGFDTMDAHNITLTNFWYQGGDDCIAIKPRSYDIVARNITCHGGNGIAIGSLGQYLEDSSVENVLIDDVNIIRYNEDMHNCAYIKTWIGYQVLQSSYESAGKPNGGGWGNVSHITFSNFRVQGADSPPAITQDNGNNGSFSGTSKMLVSDIKYVNFTGWLNKKSTEGSVSCSTVNPCYGISFENVHLTNGVNGTENASGSCKYIKPGGVHGLSGSGC</sequence>
<comment type="caution">
    <text evidence="1">The sequence shown here is derived from an EMBL/GenBank/DDBJ whole genome shotgun (WGS) entry which is preliminary data.</text>
</comment>
<name>A0ACB6QMD7_9PLEO</name>
<gene>
    <name evidence="1" type="ORF">BDR25DRAFT_374491</name>
</gene>
<evidence type="ECO:0000313" key="1">
    <source>
        <dbReference type="EMBL" id="KAF2467680.1"/>
    </source>
</evidence>
<proteinExistence type="predicted"/>
<dbReference type="EMBL" id="MU003519">
    <property type="protein sequence ID" value="KAF2467680.1"/>
    <property type="molecule type" value="Genomic_DNA"/>
</dbReference>
<reference evidence="1" key="1">
    <citation type="journal article" date="2020" name="Stud. Mycol.">
        <title>101 Dothideomycetes genomes: a test case for predicting lifestyles and emergence of pathogens.</title>
        <authorList>
            <person name="Haridas S."/>
            <person name="Albert R."/>
            <person name="Binder M."/>
            <person name="Bloem J."/>
            <person name="Labutti K."/>
            <person name="Salamov A."/>
            <person name="Andreopoulos B."/>
            <person name="Baker S."/>
            <person name="Barry K."/>
            <person name="Bills G."/>
            <person name="Bluhm B."/>
            <person name="Cannon C."/>
            <person name="Castanera R."/>
            <person name="Culley D."/>
            <person name="Daum C."/>
            <person name="Ezra D."/>
            <person name="Gonzalez J."/>
            <person name="Henrissat B."/>
            <person name="Kuo A."/>
            <person name="Liang C."/>
            <person name="Lipzen A."/>
            <person name="Lutzoni F."/>
            <person name="Magnuson J."/>
            <person name="Mondo S."/>
            <person name="Nolan M."/>
            <person name="Ohm R."/>
            <person name="Pangilinan J."/>
            <person name="Park H.-J."/>
            <person name="Ramirez L."/>
            <person name="Alfaro M."/>
            <person name="Sun H."/>
            <person name="Tritt A."/>
            <person name="Yoshinaga Y."/>
            <person name="Zwiers L.-H."/>
            <person name="Turgeon B."/>
            <person name="Goodwin S."/>
            <person name="Spatafora J."/>
            <person name="Crous P."/>
            <person name="Grigoriev I."/>
        </authorList>
    </citation>
    <scope>NUCLEOTIDE SEQUENCE</scope>
    <source>
        <strain evidence="1">ATCC 200398</strain>
    </source>
</reference>
<keyword evidence="2" id="KW-1185">Reference proteome</keyword>
<dbReference type="Proteomes" id="UP000799755">
    <property type="component" value="Unassembled WGS sequence"/>
</dbReference>